<name>A0A1M7Q8R1_9BACT</name>
<dbReference type="EMBL" id="FRCY01000015">
    <property type="protein sequence ID" value="SHN27010.1"/>
    <property type="molecule type" value="Genomic_DNA"/>
</dbReference>
<keyword evidence="1" id="KW-1133">Transmembrane helix</keyword>
<dbReference type="Pfam" id="PF06037">
    <property type="entry name" value="DUF922"/>
    <property type="match status" value="1"/>
</dbReference>
<proteinExistence type="predicted"/>
<sequence>MYIAPNKLRAGPGDQLPQGESGNFIEMNRKTFLYLAAGVFICGGLLCGHIPKSPPKRGKVTVSPNRTLTWEDFKQVDLIRGKSSINAICLSTCEVEILKVHSYSDHVKLEINAKINLQKDLTQVTRDFLDRSDQVRRQQVLHHENGHFAIAQIIGYRIVRDVNGREFDPRQYKVQLNGIIRENFKDWKRLDSQYDAQTTKPVNEEMQNRWDHFFQSEMAAVKKEIYQ</sequence>
<evidence type="ECO:0000313" key="3">
    <source>
        <dbReference type="Proteomes" id="UP000184513"/>
    </source>
</evidence>
<evidence type="ECO:0000313" key="2">
    <source>
        <dbReference type="EMBL" id="SHN27010.1"/>
    </source>
</evidence>
<dbReference type="AlphaFoldDB" id="A0A1M7Q8R1"/>
<protein>
    <recommendedName>
        <fullName evidence="4">DUF922 domain-containing protein</fullName>
    </recommendedName>
</protein>
<dbReference type="InterPro" id="IPR010321">
    <property type="entry name" value="DUF922"/>
</dbReference>
<keyword evidence="1" id="KW-0812">Transmembrane</keyword>
<evidence type="ECO:0008006" key="4">
    <source>
        <dbReference type="Google" id="ProtNLM"/>
    </source>
</evidence>
<dbReference type="Proteomes" id="UP000184513">
    <property type="component" value="Unassembled WGS sequence"/>
</dbReference>
<gene>
    <name evidence="2" type="ORF">SAMN04488057_11560</name>
</gene>
<accession>A0A1M7Q8R1</accession>
<keyword evidence="1" id="KW-0472">Membrane</keyword>
<keyword evidence="3" id="KW-1185">Reference proteome</keyword>
<reference evidence="2 3" key="1">
    <citation type="submission" date="2016-11" db="EMBL/GenBank/DDBJ databases">
        <authorList>
            <person name="Jaros S."/>
            <person name="Januszkiewicz K."/>
            <person name="Wedrychowicz H."/>
        </authorList>
    </citation>
    <scope>NUCLEOTIDE SEQUENCE [LARGE SCALE GENOMIC DNA]</scope>
    <source>
        <strain evidence="2 3">CGMCC 1.6102</strain>
    </source>
</reference>
<organism evidence="2 3">
    <name type="scientific">Cyclobacterium lianum</name>
    <dbReference type="NCBI Taxonomy" id="388280"/>
    <lineage>
        <taxon>Bacteria</taxon>
        <taxon>Pseudomonadati</taxon>
        <taxon>Bacteroidota</taxon>
        <taxon>Cytophagia</taxon>
        <taxon>Cytophagales</taxon>
        <taxon>Cyclobacteriaceae</taxon>
        <taxon>Cyclobacterium</taxon>
    </lineage>
</organism>
<feature type="transmembrane region" description="Helical" evidence="1">
    <location>
        <begin position="31"/>
        <end position="50"/>
    </location>
</feature>
<evidence type="ECO:0000256" key="1">
    <source>
        <dbReference type="SAM" id="Phobius"/>
    </source>
</evidence>